<dbReference type="Proteomes" id="UP000015101">
    <property type="component" value="Unassembled WGS sequence"/>
</dbReference>
<dbReference type="HOGENOM" id="CLU_1556935_0_0_1"/>
<accession>T1EYL3</accession>
<evidence type="ECO:0000313" key="4">
    <source>
        <dbReference type="Proteomes" id="UP000015101"/>
    </source>
</evidence>
<dbReference type="GeneID" id="20201663"/>
<dbReference type="EMBL" id="AMQM01002574">
    <property type="status" value="NOT_ANNOTATED_CDS"/>
    <property type="molecule type" value="Genomic_DNA"/>
</dbReference>
<dbReference type="AlphaFoldDB" id="T1EYL3"/>
<feature type="region of interest" description="Disordered" evidence="1">
    <location>
        <begin position="116"/>
        <end position="136"/>
    </location>
</feature>
<proteinExistence type="predicted"/>
<dbReference type="EnsemblMetazoa" id="HelroT166830">
    <property type="protein sequence ID" value="HelroP166830"/>
    <property type="gene ID" value="HelroG166830"/>
</dbReference>
<evidence type="ECO:0000313" key="3">
    <source>
        <dbReference type="EnsemblMetazoa" id="HelroP166830"/>
    </source>
</evidence>
<sequence length="172" mass="19563">MNAEKLQKSEPMEIPSFVRNYTNEYRIQQRTLGPQIAQQKQRGGFVFTESKACFHWACQSVGRLSHNPGLFSLGRRVWSAFAQPRACFHWACQSVGRLSHNPGLFSLGRRVWRANKADKPAQNESTRPSAEDQRGVPNLNDVVGEIITLELDETDVQALIRELGDIPTFEFF</sequence>
<dbReference type="KEGG" id="hro:HELRODRAFT_166830"/>
<dbReference type="EMBL" id="KB095812">
    <property type="protein sequence ID" value="ESO11787.1"/>
    <property type="molecule type" value="Genomic_DNA"/>
</dbReference>
<evidence type="ECO:0000313" key="2">
    <source>
        <dbReference type="EMBL" id="ESO11787.1"/>
    </source>
</evidence>
<reference evidence="2 4" key="2">
    <citation type="journal article" date="2013" name="Nature">
        <title>Insights into bilaterian evolution from three spiralian genomes.</title>
        <authorList>
            <person name="Simakov O."/>
            <person name="Marletaz F."/>
            <person name="Cho S.J."/>
            <person name="Edsinger-Gonzales E."/>
            <person name="Havlak P."/>
            <person name="Hellsten U."/>
            <person name="Kuo D.H."/>
            <person name="Larsson T."/>
            <person name="Lv J."/>
            <person name="Arendt D."/>
            <person name="Savage R."/>
            <person name="Osoegawa K."/>
            <person name="de Jong P."/>
            <person name="Grimwood J."/>
            <person name="Chapman J.A."/>
            <person name="Shapiro H."/>
            <person name="Aerts A."/>
            <person name="Otillar R.P."/>
            <person name="Terry A.Y."/>
            <person name="Boore J.L."/>
            <person name="Grigoriev I.V."/>
            <person name="Lindberg D.R."/>
            <person name="Seaver E.C."/>
            <person name="Weisblat D.A."/>
            <person name="Putnam N.H."/>
            <person name="Rokhsar D.S."/>
        </authorList>
    </citation>
    <scope>NUCLEOTIDE SEQUENCE</scope>
</reference>
<keyword evidence="4" id="KW-1185">Reference proteome</keyword>
<dbReference type="InParanoid" id="T1EYL3"/>
<organism evidence="3 4">
    <name type="scientific">Helobdella robusta</name>
    <name type="common">Californian leech</name>
    <dbReference type="NCBI Taxonomy" id="6412"/>
    <lineage>
        <taxon>Eukaryota</taxon>
        <taxon>Metazoa</taxon>
        <taxon>Spiralia</taxon>
        <taxon>Lophotrochozoa</taxon>
        <taxon>Annelida</taxon>
        <taxon>Clitellata</taxon>
        <taxon>Hirudinea</taxon>
        <taxon>Rhynchobdellida</taxon>
        <taxon>Glossiphoniidae</taxon>
        <taxon>Helobdella</taxon>
    </lineage>
</organism>
<reference evidence="4" key="1">
    <citation type="submission" date="2012-12" db="EMBL/GenBank/DDBJ databases">
        <authorList>
            <person name="Hellsten U."/>
            <person name="Grimwood J."/>
            <person name="Chapman J.A."/>
            <person name="Shapiro H."/>
            <person name="Aerts A."/>
            <person name="Otillar R.P."/>
            <person name="Terry A.Y."/>
            <person name="Boore J.L."/>
            <person name="Simakov O."/>
            <person name="Marletaz F."/>
            <person name="Cho S.-J."/>
            <person name="Edsinger-Gonzales E."/>
            <person name="Havlak P."/>
            <person name="Kuo D.-H."/>
            <person name="Larsson T."/>
            <person name="Lv J."/>
            <person name="Arendt D."/>
            <person name="Savage R."/>
            <person name="Osoegawa K."/>
            <person name="de Jong P."/>
            <person name="Lindberg D.R."/>
            <person name="Seaver E.C."/>
            <person name="Weisblat D.A."/>
            <person name="Putnam N.H."/>
            <person name="Grigoriev I.V."/>
            <person name="Rokhsar D.S."/>
        </authorList>
    </citation>
    <scope>NUCLEOTIDE SEQUENCE</scope>
</reference>
<protein>
    <submittedName>
        <fullName evidence="2 3">Uncharacterized protein</fullName>
    </submittedName>
</protein>
<evidence type="ECO:0000256" key="1">
    <source>
        <dbReference type="SAM" id="MobiDB-lite"/>
    </source>
</evidence>
<reference evidence="3" key="3">
    <citation type="submission" date="2015-06" db="UniProtKB">
        <authorList>
            <consortium name="EnsemblMetazoa"/>
        </authorList>
    </citation>
    <scope>IDENTIFICATION</scope>
</reference>
<dbReference type="RefSeq" id="XP_009010275.1">
    <property type="nucleotide sequence ID" value="XM_009012027.1"/>
</dbReference>
<gene>
    <name evidence="3" type="primary">20201663</name>
    <name evidence="2" type="ORF">HELRODRAFT_166830</name>
</gene>
<name>T1EYL3_HELRO</name>
<dbReference type="CTD" id="20201663"/>